<sequence>MLLDSIKIKIKFMKPKNICIHKSKRTKNIRMTIKQDLILHIYVPMYYNLKEIERLIALNHNWIEKHTQIIFKQQQKIQELIQQNSGKFLFFGEWIEFEKQYTKKSIKALLVNYLEERVSYFSNLMKLSYSSIKVRYNKKVLGSCSFDNKLSFSLLLFFADISLIDYVVIHELAHIRYKNHSKSFWALVEEFCPDFLHKRRVLHSNAALYNAIYLKYFNFS</sequence>
<keyword evidence="3" id="KW-1185">Reference proteome</keyword>
<dbReference type="EMBL" id="NXLX01000002">
    <property type="protein sequence ID" value="RDU74390.1"/>
    <property type="molecule type" value="Genomic_DNA"/>
</dbReference>
<dbReference type="InterPro" id="IPR002725">
    <property type="entry name" value="YgjP-like_metallopeptidase"/>
</dbReference>
<reference evidence="2 3" key="1">
    <citation type="submission" date="2018-04" db="EMBL/GenBank/DDBJ databases">
        <title>Novel Campyloabacter and Helicobacter Species and Strains.</title>
        <authorList>
            <person name="Mannion A.J."/>
            <person name="Shen Z."/>
            <person name="Fox J.G."/>
        </authorList>
    </citation>
    <scope>NUCLEOTIDE SEQUENCE [LARGE SCALE GENOMIC DNA]</scope>
    <source>
        <strain evidence="2 3">MIT 04-9362</strain>
    </source>
</reference>
<comment type="caution">
    <text evidence="2">The sequence shown here is derived from an EMBL/GenBank/DDBJ whole genome shotgun (WGS) entry which is preliminary data.</text>
</comment>
<dbReference type="InterPro" id="IPR053136">
    <property type="entry name" value="UTP_pyrophosphatase-like"/>
</dbReference>
<accession>A0A3D8JAR3</accession>
<dbReference type="Gene3D" id="3.30.2010.10">
    <property type="entry name" value="Metalloproteases ('zincins'), catalytic domain"/>
    <property type="match status" value="1"/>
</dbReference>
<evidence type="ECO:0000313" key="2">
    <source>
        <dbReference type="EMBL" id="RDU74390.1"/>
    </source>
</evidence>
<proteinExistence type="predicted"/>
<dbReference type="Pfam" id="PF01863">
    <property type="entry name" value="YgjP-like"/>
    <property type="match status" value="1"/>
</dbReference>
<gene>
    <name evidence="2" type="ORF">CQA57_01380</name>
</gene>
<organism evidence="2 3">
    <name type="scientific">Helicobacter anseris</name>
    <dbReference type="NCBI Taxonomy" id="375926"/>
    <lineage>
        <taxon>Bacteria</taxon>
        <taxon>Pseudomonadati</taxon>
        <taxon>Campylobacterota</taxon>
        <taxon>Epsilonproteobacteria</taxon>
        <taxon>Campylobacterales</taxon>
        <taxon>Helicobacteraceae</taxon>
        <taxon>Helicobacter</taxon>
    </lineage>
</organism>
<evidence type="ECO:0000259" key="1">
    <source>
        <dbReference type="Pfam" id="PF01863"/>
    </source>
</evidence>
<dbReference type="AlphaFoldDB" id="A0A3D8JAR3"/>
<name>A0A3D8JAR3_9HELI</name>
<dbReference type="CDD" id="cd07344">
    <property type="entry name" value="M48_yhfN_like"/>
    <property type="match status" value="1"/>
</dbReference>
<evidence type="ECO:0000313" key="3">
    <source>
        <dbReference type="Proteomes" id="UP000256695"/>
    </source>
</evidence>
<dbReference type="Proteomes" id="UP000256695">
    <property type="component" value="Unassembled WGS sequence"/>
</dbReference>
<protein>
    <recommendedName>
        <fullName evidence="1">YgjP-like metallopeptidase domain-containing protein</fullName>
    </recommendedName>
</protein>
<feature type="domain" description="YgjP-like metallopeptidase" evidence="1">
    <location>
        <begin position="102"/>
        <end position="204"/>
    </location>
</feature>
<dbReference type="PANTHER" id="PTHR30399">
    <property type="entry name" value="UNCHARACTERIZED PROTEIN YGJP"/>
    <property type="match status" value="1"/>
</dbReference>
<dbReference type="PANTHER" id="PTHR30399:SF1">
    <property type="entry name" value="UTP PYROPHOSPHATASE"/>
    <property type="match status" value="1"/>
</dbReference>